<evidence type="ECO:0000313" key="4">
    <source>
        <dbReference type="Proteomes" id="UP000717328"/>
    </source>
</evidence>
<dbReference type="AlphaFoldDB" id="A0A9P7KI84"/>
<comment type="caution">
    <text evidence="3">The sequence shown here is derived from an EMBL/GenBank/DDBJ whole genome shotgun (WGS) entry which is preliminary data.</text>
</comment>
<dbReference type="EMBL" id="JABCKI010000403">
    <property type="protein sequence ID" value="KAG5650609.1"/>
    <property type="molecule type" value="Genomic_DNA"/>
</dbReference>
<feature type="region of interest" description="Disordered" evidence="1">
    <location>
        <begin position="356"/>
        <end position="406"/>
    </location>
</feature>
<feature type="chain" id="PRO_5040467008" evidence="2">
    <location>
        <begin position="22"/>
        <end position="406"/>
    </location>
</feature>
<accession>A0A9P7KI84</accession>
<reference evidence="3" key="1">
    <citation type="submission" date="2021-02" db="EMBL/GenBank/DDBJ databases">
        <authorList>
            <person name="Nieuwenhuis M."/>
            <person name="Van De Peppel L.J.J."/>
        </authorList>
    </citation>
    <scope>NUCLEOTIDE SEQUENCE</scope>
    <source>
        <strain evidence="3">D49</strain>
    </source>
</reference>
<gene>
    <name evidence="3" type="ORF">H0H81_011657</name>
</gene>
<feature type="compositionally biased region" description="Low complexity" evidence="1">
    <location>
        <begin position="392"/>
        <end position="406"/>
    </location>
</feature>
<proteinExistence type="predicted"/>
<protein>
    <submittedName>
        <fullName evidence="3">Uncharacterized protein</fullName>
    </submittedName>
</protein>
<name>A0A9P7KI84_9AGAR</name>
<keyword evidence="2" id="KW-0732">Signal</keyword>
<organism evidence="3 4">
    <name type="scientific">Sphagnurus paluster</name>
    <dbReference type="NCBI Taxonomy" id="117069"/>
    <lineage>
        <taxon>Eukaryota</taxon>
        <taxon>Fungi</taxon>
        <taxon>Dikarya</taxon>
        <taxon>Basidiomycota</taxon>
        <taxon>Agaricomycotina</taxon>
        <taxon>Agaricomycetes</taxon>
        <taxon>Agaricomycetidae</taxon>
        <taxon>Agaricales</taxon>
        <taxon>Tricholomatineae</taxon>
        <taxon>Lyophyllaceae</taxon>
        <taxon>Sphagnurus</taxon>
    </lineage>
</organism>
<dbReference type="OrthoDB" id="3053778at2759"/>
<evidence type="ECO:0000313" key="3">
    <source>
        <dbReference type="EMBL" id="KAG5650609.1"/>
    </source>
</evidence>
<feature type="signal peptide" evidence="2">
    <location>
        <begin position="1"/>
        <end position="21"/>
    </location>
</feature>
<evidence type="ECO:0000256" key="1">
    <source>
        <dbReference type="SAM" id="MobiDB-lite"/>
    </source>
</evidence>
<keyword evidence="4" id="KW-1185">Reference proteome</keyword>
<sequence>MRLPLSPSIVFAFSAVPLVTSFNVMYCGLEDLDVTRSCYRCPTIKYFNVGILSWDTVSHICLGYSAGSSDTRMACTYYEAGYKWTESWWGGSAERWQEPRFVGRCYFSEDGDLLTSGPYAGYSSSECPRKAYRENDSECAREKDKGAYYKCAQPNCAYETEMCYGCPRLSSDFVNVSSSNGSLTCGYSNEGKITNTCSFNGTDGRIISRSSNSPRCPGTATLATACERSRQERLEADVEKIAAAQKAAFIKSTYTDKGAIAMDCEEFISVKSDIRGHQYYVPEQYRTTLLLSRICKNPQDFRVEIHGGYQEFYDDLGAMVETEYGTLFVMSAEDKIKSVEVLKECQKRLREDTTIDQDSYRAPTDEEVDTDFSSLPVLPVECLPDDPSHYIPDNSPNDSPNDSTED</sequence>
<evidence type="ECO:0000256" key="2">
    <source>
        <dbReference type="SAM" id="SignalP"/>
    </source>
</evidence>
<reference evidence="3" key="2">
    <citation type="submission" date="2021-10" db="EMBL/GenBank/DDBJ databases">
        <title>Phylogenomics reveals ancestral predisposition of the termite-cultivated fungus Termitomyces towards a domesticated lifestyle.</title>
        <authorList>
            <person name="Auxier B."/>
            <person name="Grum-Grzhimaylo A."/>
            <person name="Cardenas M.E."/>
            <person name="Lodge J.D."/>
            <person name="Laessoe T."/>
            <person name="Pedersen O."/>
            <person name="Smith M.E."/>
            <person name="Kuyper T.W."/>
            <person name="Franco-Molano E.A."/>
            <person name="Baroni T.J."/>
            <person name="Aanen D.K."/>
        </authorList>
    </citation>
    <scope>NUCLEOTIDE SEQUENCE</scope>
    <source>
        <strain evidence="3">D49</strain>
    </source>
</reference>
<dbReference type="Proteomes" id="UP000717328">
    <property type="component" value="Unassembled WGS sequence"/>
</dbReference>